<proteinExistence type="predicted"/>
<organism evidence="5 6">
    <name type="scientific">Stentor coeruleus</name>
    <dbReference type="NCBI Taxonomy" id="5963"/>
    <lineage>
        <taxon>Eukaryota</taxon>
        <taxon>Sar</taxon>
        <taxon>Alveolata</taxon>
        <taxon>Ciliophora</taxon>
        <taxon>Postciliodesmatophora</taxon>
        <taxon>Heterotrichea</taxon>
        <taxon>Heterotrichida</taxon>
        <taxon>Stentoridae</taxon>
        <taxon>Stentor</taxon>
    </lineage>
</organism>
<dbReference type="AlphaFoldDB" id="A0A1R2BC24"/>
<dbReference type="InterPro" id="IPR034666">
    <property type="entry name" value="ARPC2/4"/>
</dbReference>
<accession>A0A1R2BC24</accession>
<dbReference type="GO" id="GO:0034314">
    <property type="term" value="P:Arp2/3 complex-mediated actin nucleation"/>
    <property type="evidence" value="ECO:0007669"/>
    <property type="project" value="InterPro"/>
</dbReference>
<evidence type="ECO:0000256" key="1">
    <source>
        <dbReference type="ARBA" id="ARBA00004245"/>
    </source>
</evidence>
<dbReference type="GO" id="GO:0030041">
    <property type="term" value="P:actin filament polymerization"/>
    <property type="evidence" value="ECO:0007669"/>
    <property type="project" value="InterPro"/>
</dbReference>
<name>A0A1R2BC24_9CILI</name>
<dbReference type="SUPFAM" id="SSF69645">
    <property type="entry name" value="Arp2/3 complex subunits"/>
    <property type="match status" value="1"/>
</dbReference>
<comment type="subcellular location">
    <subcellularLocation>
        <location evidence="1">Cytoplasm</location>
        <location evidence="1">Cytoskeleton</location>
    </subcellularLocation>
</comment>
<dbReference type="Proteomes" id="UP000187209">
    <property type="component" value="Unassembled WGS sequence"/>
</dbReference>
<evidence type="ECO:0000313" key="5">
    <source>
        <dbReference type="EMBL" id="OMJ74317.1"/>
    </source>
</evidence>
<dbReference type="GO" id="GO:0003779">
    <property type="term" value="F:actin binding"/>
    <property type="evidence" value="ECO:0007669"/>
    <property type="project" value="UniProtKB-KW"/>
</dbReference>
<protein>
    <submittedName>
        <fullName evidence="5">Uncharacterized protein</fullName>
    </submittedName>
</protein>
<keyword evidence="4" id="KW-0206">Cytoskeleton</keyword>
<dbReference type="Gene3D" id="3.30.1460.20">
    <property type="match status" value="1"/>
</dbReference>
<evidence type="ECO:0000313" key="6">
    <source>
        <dbReference type="Proteomes" id="UP000187209"/>
    </source>
</evidence>
<dbReference type="EMBL" id="MPUH01000760">
    <property type="protein sequence ID" value="OMJ74317.1"/>
    <property type="molecule type" value="Genomic_DNA"/>
</dbReference>
<keyword evidence="6" id="KW-1185">Reference proteome</keyword>
<evidence type="ECO:0000256" key="3">
    <source>
        <dbReference type="ARBA" id="ARBA00023203"/>
    </source>
</evidence>
<comment type="caution">
    <text evidence="5">The sequence shown here is derived from an EMBL/GenBank/DDBJ whole genome shotgun (WGS) entry which is preliminary data.</text>
</comment>
<keyword evidence="3" id="KW-0009">Actin-binding</keyword>
<gene>
    <name evidence="5" type="ORF">SteCoe_26807</name>
</gene>
<evidence type="ECO:0000256" key="4">
    <source>
        <dbReference type="ARBA" id="ARBA00023212"/>
    </source>
</evidence>
<sequence>MMAIESRHPLIIDTLTTVLKNEIDLPFFHMNIADYDGVIYMISGISDTMLAFTMLSKEIKSIGDAGSYDAIQQHLQGFPTDNSNPESFSVIIDKSQLPSSSEQKNLSISTISEKFSIFRTFSFLDHISKH</sequence>
<evidence type="ECO:0000256" key="2">
    <source>
        <dbReference type="ARBA" id="ARBA00022490"/>
    </source>
</evidence>
<dbReference type="GO" id="GO:0005885">
    <property type="term" value="C:Arp2/3 protein complex"/>
    <property type="evidence" value="ECO:0007669"/>
    <property type="project" value="InterPro"/>
</dbReference>
<keyword evidence="2" id="KW-0963">Cytoplasm</keyword>
<reference evidence="5 6" key="1">
    <citation type="submission" date="2016-11" db="EMBL/GenBank/DDBJ databases">
        <title>The macronuclear genome of Stentor coeruleus: a giant cell with tiny introns.</title>
        <authorList>
            <person name="Slabodnick M."/>
            <person name="Ruby J.G."/>
            <person name="Reiff S.B."/>
            <person name="Swart E.C."/>
            <person name="Gosai S."/>
            <person name="Prabakaran S."/>
            <person name="Witkowska E."/>
            <person name="Larue G.E."/>
            <person name="Fisher S."/>
            <person name="Freeman R.M."/>
            <person name="Gunawardena J."/>
            <person name="Chu W."/>
            <person name="Stover N.A."/>
            <person name="Gregory B.D."/>
            <person name="Nowacki M."/>
            <person name="Derisi J."/>
            <person name="Roy S.W."/>
            <person name="Marshall W.F."/>
            <person name="Sood P."/>
        </authorList>
    </citation>
    <scope>NUCLEOTIDE SEQUENCE [LARGE SCALE GENOMIC DNA]</scope>
    <source>
        <strain evidence="5">WM001</strain>
    </source>
</reference>